<evidence type="ECO:0000256" key="2">
    <source>
        <dbReference type="ARBA" id="ARBA00022448"/>
    </source>
</evidence>
<dbReference type="InterPro" id="IPR008969">
    <property type="entry name" value="CarboxyPept-like_regulatory"/>
</dbReference>
<comment type="caution">
    <text evidence="10">The sequence shown here is derived from an EMBL/GenBank/DDBJ whole genome shotgun (WGS) entry which is preliminary data.</text>
</comment>
<dbReference type="GO" id="GO:0009279">
    <property type="term" value="C:cell outer membrane"/>
    <property type="evidence" value="ECO:0007669"/>
    <property type="project" value="UniProtKB-SubCell"/>
</dbReference>
<dbReference type="InterPro" id="IPR036942">
    <property type="entry name" value="Beta-barrel_TonB_sf"/>
</dbReference>
<proteinExistence type="inferred from homology"/>
<evidence type="ECO:0000256" key="5">
    <source>
        <dbReference type="ARBA" id="ARBA00023136"/>
    </source>
</evidence>
<dbReference type="SUPFAM" id="SSF56935">
    <property type="entry name" value="Porins"/>
    <property type="match status" value="1"/>
</dbReference>
<keyword evidence="8" id="KW-0732">Signal</keyword>
<reference evidence="10" key="2">
    <citation type="journal article" date="2021" name="PeerJ">
        <title>Extensive microbial diversity within the chicken gut microbiome revealed by metagenomics and culture.</title>
        <authorList>
            <person name="Gilroy R."/>
            <person name="Ravi A."/>
            <person name="Getino M."/>
            <person name="Pursley I."/>
            <person name="Horton D.L."/>
            <person name="Alikhan N.F."/>
            <person name="Baker D."/>
            <person name="Gharbi K."/>
            <person name="Hall N."/>
            <person name="Watson M."/>
            <person name="Adriaenssens E.M."/>
            <person name="Foster-Nyarko E."/>
            <person name="Jarju S."/>
            <person name="Secka A."/>
            <person name="Antonio M."/>
            <person name="Oren A."/>
            <person name="Chaudhuri R.R."/>
            <person name="La Ragione R."/>
            <person name="Hildebrand F."/>
            <person name="Pallen M.J."/>
        </authorList>
    </citation>
    <scope>NUCLEOTIDE SEQUENCE</scope>
    <source>
        <strain evidence="10">2478</strain>
    </source>
</reference>
<keyword evidence="6 7" id="KW-0998">Cell outer membrane</keyword>
<evidence type="ECO:0000256" key="3">
    <source>
        <dbReference type="ARBA" id="ARBA00022452"/>
    </source>
</evidence>
<evidence type="ECO:0000313" key="11">
    <source>
        <dbReference type="Proteomes" id="UP000823771"/>
    </source>
</evidence>
<accession>A0A9D9IRD6</accession>
<protein>
    <submittedName>
        <fullName evidence="10">SusC/RagA family TonB-linked outer membrane protein</fullName>
    </submittedName>
</protein>
<dbReference type="SUPFAM" id="SSF49464">
    <property type="entry name" value="Carboxypeptidase regulatory domain-like"/>
    <property type="match status" value="1"/>
</dbReference>
<evidence type="ECO:0000259" key="9">
    <source>
        <dbReference type="Pfam" id="PF07715"/>
    </source>
</evidence>
<organism evidence="10 11">
    <name type="scientific">Candidatus Cryptobacteroides excrementipullorum</name>
    <dbReference type="NCBI Taxonomy" id="2840761"/>
    <lineage>
        <taxon>Bacteria</taxon>
        <taxon>Pseudomonadati</taxon>
        <taxon>Bacteroidota</taxon>
        <taxon>Bacteroidia</taxon>
        <taxon>Bacteroidales</taxon>
        <taxon>Candidatus Cryptobacteroides</taxon>
    </lineage>
</organism>
<evidence type="ECO:0000256" key="8">
    <source>
        <dbReference type="SAM" id="SignalP"/>
    </source>
</evidence>
<keyword evidence="3 7" id="KW-1134">Transmembrane beta strand</keyword>
<evidence type="ECO:0000313" key="10">
    <source>
        <dbReference type="EMBL" id="MBO8477413.1"/>
    </source>
</evidence>
<dbReference type="InterPro" id="IPR037066">
    <property type="entry name" value="Plug_dom_sf"/>
</dbReference>
<dbReference type="Pfam" id="PF13715">
    <property type="entry name" value="CarbopepD_reg_2"/>
    <property type="match status" value="1"/>
</dbReference>
<evidence type="ECO:0000256" key="6">
    <source>
        <dbReference type="ARBA" id="ARBA00023237"/>
    </source>
</evidence>
<dbReference type="EMBL" id="JADILZ010000009">
    <property type="protein sequence ID" value="MBO8477413.1"/>
    <property type="molecule type" value="Genomic_DNA"/>
</dbReference>
<dbReference type="PROSITE" id="PS52016">
    <property type="entry name" value="TONB_DEPENDENT_REC_3"/>
    <property type="match status" value="1"/>
</dbReference>
<comment type="subcellular location">
    <subcellularLocation>
        <location evidence="1 7">Cell outer membrane</location>
        <topology evidence="1 7">Multi-pass membrane protein</topology>
    </subcellularLocation>
</comment>
<evidence type="ECO:0000256" key="4">
    <source>
        <dbReference type="ARBA" id="ARBA00022692"/>
    </source>
</evidence>
<keyword evidence="4 7" id="KW-0812">Transmembrane</keyword>
<keyword evidence="2 7" id="KW-0813">Transport</keyword>
<dbReference type="Pfam" id="PF07715">
    <property type="entry name" value="Plug"/>
    <property type="match status" value="1"/>
</dbReference>
<sequence length="1000" mass="110029">MKKMKLFFTAMMVLMTSVSLFAQDVTVTGVVTDASTGDPVPFASIQIKGTLTGGSTDADGNYSILVADDAVLVFSSIGYQSQEIEVSGRDNINVALQPDSEMLEETVVIGYGSSKKVSSLVGSVQTVNSETIKNAPSSSALDQLQGQVAGLQVLSFSGVAGDNAVSMSLHGVGSLGSSSTPLYVIDGIPSTSRSIMAMNPNDIESISVLKDAAATSIYGSRAANGVIYVTTKAGSYNEQASVTVRAQYGMSTLADMSLYKNMMTGSELMDFWVRSGIHSESWVNSNFVDRGFTNNTKWYEYFMNVVTPQYQSDITIEGGGKKIAYMFSASQFHQEGFTPGNYYDRYTVRTNIQGHPVNWLKFGANVNLSLDMNQRNGNWGSSSGMANYLTGGLSYMLNPLYPATDENGNVYEEYFTELGMPNMNYYMDKKNRKDQSNRYGMNGNVFVEIEPVKNLKIVSRAGLDGYISQGDYYIRPSFVAEYGGTASVARQSALEYAATITNTIEYSRDINHNNKFSVLVGHEGIMNDYKYFIAQSYNQTDDRTQVLGNGTTDDRKVSESNTQSKFLSFFGHADYTLFDRYIVDATVRNDASSRFGSEVRDATFWSAGARWNIKKESFMQNVRAINALDLKVSYGTQGNASIGDYSSLGLVGTSGRYGDLQSGMAVTQPANNMLTWEKQKLFTVSLSGRLVDMVDFTFEFYNRSTTSMLMDVPNPYTTGFTEVTQNVGELRNQGVDITLGVDILRNRDYFLRFNTTFNYNAQKIISLFDGRQRWEIANTMVAYVVGSPVMFYAPIYAGVDPADGMPMWYVPGEDRDVTTMNETTKVFDEAALTQNTGKKRYAPITGGFTIAGGWKGLSIQADFSYVVGKTLFNNDGIFYLNPVGNSTYNTHKDAADFWTPDNTDAKYPDWSKGVQMQFDTHLLEDASFLRLKNLQIGYSLPAKALGWSNGVLKGLKITVTGRNLLTATKYSGIDPEVNSNLTYGVAGNSRQVLGGIEITF</sequence>
<feature type="chain" id="PRO_5038648463" evidence="8">
    <location>
        <begin position="23"/>
        <end position="1000"/>
    </location>
</feature>
<dbReference type="AlphaFoldDB" id="A0A9D9IRD6"/>
<feature type="domain" description="TonB-dependent receptor plug" evidence="9">
    <location>
        <begin position="118"/>
        <end position="226"/>
    </location>
</feature>
<dbReference type="InterPro" id="IPR039426">
    <property type="entry name" value="TonB-dep_rcpt-like"/>
</dbReference>
<dbReference type="InterPro" id="IPR023996">
    <property type="entry name" value="TonB-dep_OMP_SusC/RagA"/>
</dbReference>
<dbReference type="NCBIfam" id="TIGR04057">
    <property type="entry name" value="SusC_RagA_signa"/>
    <property type="match status" value="1"/>
</dbReference>
<dbReference type="NCBIfam" id="TIGR04056">
    <property type="entry name" value="OMP_RagA_SusC"/>
    <property type="match status" value="1"/>
</dbReference>
<dbReference type="Gene3D" id="2.40.170.20">
    <property type="entry name" value="TonB-dependent receptor, beta-barrel domain"/>
    <property type="match status" value="1"/>
</dbReference>
<evidence type="ECO:0000256" key="7">
    <source>
        <dbReference type="PROSITE-ProRule" id="PRU01360"/>
    </source>
</evidence>
<name>A0A9D9IRD6_9BACT</name>
<dbReference type="Gene3D" id="2.60.40.1120">
    <property type="entry name" value="Carboxypeptidase-like, regulatory domain"/>
    <property type="match status" value="1"/>
</dbReference>
<evidence type="ECO:0000256" key="1">
    <source>
        <dbReference type="ARBA" id="ARBA00004571"/>
    </source>
</evidence>
<gene>
    <name evidence="10" type="ORF">IAB80_00695</name>
</gene>
<feature type="signal peptide" evidence="8">
    <location>
        <begin position="1"/>
        <end position="22"/>
    </location>
</feature>
<dbReference type="Gene3D" id="2.170.130.10">
    <property type="entry name" value="TonB-dependent receptor, plug domain"/>
    <property type="match status" value="1"/>
</dbReference>
<keyword evidence="5 7" id="KW-0472">Membrane</keyword>
<reference evidence="10" key="1">
    <citation type="submission" date="2020-10" db="EMBL/GenBank/DDBJ databases">
        <authorList>
            <person name="Gilroy R."/>
        </authorList>
    </citation>
    <scope>NUCLEOTIDE SEQUENCE</scope>
    <source>
        <strain evidence="10">2478</strain>
    </source>
</reference>
<dbReference type="Proteomes" id="UP000823771">
    <property type="component" value="Unassembled WGS sequence"/>
</dbReference>
<dbReference type="InterPro" id="IPR012910">
    <property type="entry name" value="Plug_dom"/>
</dbReference>
<dbReference type="InterPro" id="IPR023997">
    <property type="entry name" value="TonB-dep_OMP_SusC/RagA_CS"/>
</dbReference>
<comment type="similarity">
    <text evidence="7">Belongs to the TonB-dependent receptor family.</text>
</comment>